<dbReference type="InterPro" id="IPR018211">
    <property type="entry name" value="ADH_Fe_CS"/>
</dbReference>
<dbReference type="Gene3D" id="3.40.50.1970">
    <property type="match status" value="1"/>
</dbReference>
<dbReference type="InterPro" id="IPR039697">
    <property type="entry name" value="Alcohol_dehydrogenase_Fe"/>
</dbReference>
<evidence type="ECO:0000313" key="7">
    <source>
        <dbReference type="EMBL" id="MDZ8118993.1"/>
    </source>
</evidence>
<dbReference type="PROSITE" id="PS00913">
    <property type="entry name" value="ADH_IRON_1"/>
    <property type="match status" value="1"/>
</dbReference>
<evidence type="ECO:0000313" key="8">
    <source>
        <dbReference type="Proteomes" id="UP001290861"/>
    </source>
</evidence>
<name>A0ABU5MXW3_9BACT</name>
<protein>
    <submittedName>
        <fullName evidence="7">Iron-containing alcohol dehydrogenase</fullName>
    </submittedName>
</protein>
<dbReference type="Pfam" id="PF00465">
    <property type="entry name" value="Fe-ADH"/>
    <property type="match status" value="1"/>
</dbReference>
<evidence type="ECO:0000259" key="5">
    <source>
        <dbReference type="Pfam" id="PF00465"/>
    </source>
</evidence>
<proteinExistence type="inferred from homology"/>
<comment type="cofactor">
    <cofactor evidence="1">
        <name>Fe cation</name>
        <dbReference type="ChEBI" id="CHEBI:24875"/>
    </cofactor>
</comment>
<dbReference type="RefSeq" id="WP_322608786.1">
    <property type="nucleotide sequence ID" value="NZ_JARVCO010000010.1"/>
</dbReference>
<dbReference type="EMBL" id="JARVCO010000010">
    <property type="protein sequence ID" value="MDZ8118993.1"/>
    <property type="molecule type" value="Genomic_DNA"/>
</dbReference>
<accession>A0ABU5MXW3</accession>
<dbReference type="Proteomes" id="UP001290861">
    <property type="component" value="Unassembled WGS sequence"/>
</dbReference>
<gene>
    <name evidence="7" type="ORF">P9H32_10185</name>
</gene>
<dbReference type="PANTHER" id="PTHR11496:SF102">
    <property type="entry name" value="ALCOHOL DEHYDROGENASE 4"/>
    <property type="match status" value="1"/>
</dbReference>
<evidence type="ECO:0000256" key="1">
    <source>
        <dbReference type="ARBA" id="ARBA00001962"/>
    </source>
</evidence>
<dbReference type="SUPFAM" id="SSF56796">
    <property type="entry name" value="Dehydroquinate synthase-like"/>
    <property type="match status" value="1"/>
</dbReference>
<keyword evidence="3" id="KW-0560">Oxidoreductase</keyword>
<dbReference type="InterPro" id="IPR001670">
    <property type="entry name" value="ADH_Fe/GldA"/>
</dbReference>
<evidence type="ECO:0000256" key="2">
    <source>
        <dbReference type="ARBA" id="ARBA00007358"/>
    </source>
</evidence>
<evidence type="ECO:0000256" key="4">
    <source>
        <dbReference type="ARBA" id="ARBA00023027"/>
    </source>
</evidence>
<comment type="similarity">
    <text evidence="2">Belongs to the iron-containing alcohol dehydrogenase family.</text>
</comment>
<reference evidence="7 8" key="1">
    <citation type="journal article" date="2024" name="Appl. Environ. Microbiol.">
        <title>Pontiella agarivorans sp. nov., a novel marine anaerobic bacterium capable of degrading macroalgal polysaccharides and fixing nitrogen.</title>
        <authorList>
            <person name="Liu N."/>
            <person name="Kivenson V."/>
            <person name="Peng X."/>
            <person name="Cui Z."/>
            <person name="Lankiewicz T.S."/>
            <person name="Gosselin K.M."/>
            <person name="English C.J."/>
            <person name="Blair E.M."/>
            <person name="O'Malley M.A."/>
            <person name="Valentine D.L."/>
        </authorList>
    </citation>
    <scope>NUCLEOTIDE SEQUENCE [LARGE SCALE GENOMIC DNA]</scope>
    <source>
        <strain evidence="7 8">NLcol2</strain>
    </source>
</reference>
<dbReference type="Pfam" id="PF25137">
    <property type="entry name" value="ADH_Fe_C"/>
    <property type="match status" value="1"/>
</dbReference>
<feature type="domain" description="Alcohol dehydrogenase iron-type/glycerol dehydrogenase GldA" evidence="5">
    <location>
        <begin position="9"/>
        <end position="175"/>
    </location>
</feature>
<dbReference type="Gene3D" id="1.20.1090.10">
    <property type="entry name" value="Dehydroquinate synthase-like - alpha domain"/>
    <property type="match status" value="1"/>
</dbReference>
<feature type="domain" description="Fe-containing alcohol dehydrogenase-like C-terminal" evidence="6">
    <location>
        <begin position="186"/>
        <end position="384"/>
    </location>
</feature>
<sequence>MNFEFATAQRIIFGCGKINTLPELAPGLGSKAALITGSSAQRIAPIFNTLKKAGTEPAAFSISGEPTVNRIAQLADGARELGCDYVVAFGGGSVIDAGKAIAALLTNTDDIMNYLEVIGKGLPLTEDPAPCIAIPTTAGTGSEVTRNAVLLSEEHQVKVSMRHPGMLPTIALVDPELTLTMPPEVTASTGLDAFIQLLEAFVSKKANPITDALCREGLRRMGDSLYRVYIKGTDLEARTNMAFASLCGGLALANAGLGVIHGFAGPIGGMFKAPHGLICASLLHASARINHEALQSRADETGALEKYREAAQLILRNPNATIDDALDGLKNICAQMFIPGLEEFGITHADIPVLVEKAKKSSSMKGNPIKLTDEELIAILQESMDAPIDGDATLYM</sequence>
<keyword evidence="4" id="KW-0520">NAD</keyword>
<evidence type="ECO:0000259" key="6">
    <source>
        <dbReference type="Pfam" id="PF25137"/>
    </source>
</evidence>
<comment type="caution">
    <text evidence="7">The sequence shown here is derived from an EMBL/GenBank/DDBJ whole genome shotgun (WGS) entry which is preliminary data.</text>
</comment>
<evidence type="ECO:0000256" key="3">
    <source>
        <dbReference type="ARBA" id="ARBA00023002"/>
    </source>
</evidence>
<dbReference type="InterPro" id="IPR056798">
    <property type="entry name" value="ADH_Fe_C"/>
</dbReference>
<organism evidence="7 8">
    <name type="scientific">Pontiella agarivorans</name>
    <dbReference type="NCBI Taxonomy" id="3038953"/>
    <lineage>
        <taxon>Bacteria</taxon>
        <taxon>Pseudomonadati</taxon>
        <taxon>Kiritimatiellota</taxon>
        <taxon>Kiritimatiellia</taxon>
        <taxon>Kiritimatiellales</taxon>
        <taxon>Pontiellaceae</taxon>
        <taxon>Pontiella</taxon>
    </lineage>
</organism>
<dbReference type="PANTHER" id="PTHR11496">
    <property type="entry name" value="ALCOHOL DEHYDROGENASE"/>
    <property type="match status" value="1"/>
</dbReference>
<keyword evidence="8" id="KW-1185">Reference proteome</keyword>
<dbReference type="CDD" id="cd08183">
    <property type="entry name" value="Fe-ADH-like"/>
    <property type="match status" value="1"/>
</dbReference>